<feature type="region of interest" description="Disordered" evidence="1">
    <location>
        <begin position="39"/>
        <end position="62"/>
    </location>
</feature>
<dbReference type="Proteomes" id="UP000179797">
    <property type="component" value="Unassembled WGS sequence"/>
</dbReference>
<keyword evidence="3" id="KW-1185">Reference proteome</keyword>
<dbReference type="InterPro" id="IPR013783">
    <property type="entry name" value="Ig-like_fold"/>
</dbReference>
<name>A0A1S1YS82_FLAPC</name>
<dbReference type="STRING" id="915059.NH26_19970"/>
<evidence type="ECO:0008006" key="4">
    <source>
        <dbReference type="Google" id="ProtNLM"/>
    </source>
</evidence>
<proteinExistence type="predicted"/>
<sequence>MAPGASKEITFKISKDKRNIFDDNGEEVLPKGKLTVTIGGASPMPRSKELGAQLSTKSIDIN</sequence>
<reference evidence="2 3" key="1">
    <citation type="journal article" date="2012" name="Int. J. Syst. Evol. Microbiol.">
        <title>Flammeovirga pacifica sp. nov., isolated from deep-sea sediment.</title>
        <authorList>
            <person name="Xu H."/>
            <person name="Fu Y."/>
            <person name="Yang N."/>
            <person name="Ding Z."/>
            <person name="Lai Q."/>
            <person name="Zeng R."/>
        </authorList>
    </citation>
    <scope>NUCLEOTIDE SEQUENCE [LARGE SCALE GENOMIC DNA]</scope>
    <source>
        <strain evidence="3">DSM 24597 / LMG 26175 / WPAGA1</strain>
    </source>
</reference>
<dbReference type="Gene3D" id="2.60.40.10">
    <property type="entry name" value="Immunoglobulins"/>
    <property type="match status" value="1"/>
</dbReference>
<evidence type="ECO:0000256" key="1">
    <source>
        <dbReference type="SAM" id="MobiDB-lite"/>
    </source>
</evidence>
<evidence type="ECO:0000313" key="3">
    <source>
        <dbReference type="Proteomes" id="UP000179797"/>
    </source>
</evidence>
<accession>A0A1S1YS82</accession>
<dbReference type="EMBL" id="JRYR02000002">
    <property type="protein sequence ID" value="OHX63891.1"/>
    <property type="molecule type" value="Genomic_DNA"/>
</dbReference>
<dbReference type="AlphaFoldDB" id="A0A1S1YS82"/>
<comment type="caution">
    <text evidence="2">The sequence shown here is derived from an EMBL/GenBank/DDBJ whole genome shotgun (WGS) entry which is preliminary data.</text>
</comment>
<protein>
    <recommendedName>
        <fullName evidence="4">Fibronectin type III-like domain-containing protein</fullName>
    </recommendedName>
</protein>
<organism evidence="2 3">
    <name type="scientific">Flammeovirga pacifica</name>
    <dbReference type="NCBI Taxonomy" id="915059"/>
    <lineage>
        <taxon>Bacteria</taxon>
        <taxon>Pseudomonadati</taxon>
        <taxon>Bacteroidota</taxon>
        <taxon>Cytophagia</taxon>
        <taxon>Cytophagales</taxon>
        <taxon>Flammeovirgaceae</taxon>
        <taxon>Flammeovirga</taxon>
    </lineage>
</organism>
<gene>
    <name evidence="2" type="ORF">NH26_19970</name>
</gene>
<evidence type="ECO:0000313" key="2">
    <source>
        <dbReference type="EMBL" id="OHX63891.1"/>
    </source>
</evidence>
<feature type="compositionally biased region" description="Polar residues" evidence="1">
    <location>
        <begin position="53"/>
        <end position="62"/>
    </location>
</feature>